<reference evidence="2 3" key="1">
    <citation type="submission" date="2024-01" db="EMBL/GenBank/DDBJ databases">
        <title>The genomes of 5 underutilized Papilionoideae crops provide insights into root nodulation and disease resistanc.</title>
        <authorList>
            <person name="Jiang F."/>
        </authorList>
    </citation>
    <scope>NUCLEOTIDE SEQUENCE [LARGE SCALE GENOMIC DNA]</scope>
    <source>
        <strain evidence="2">DUOXIRENSHENG_FW03</strain>
        <tissue evidence="2">Leaves</tissue>
    </source>
</reference>
<feature type="domain" description="APO" evidence="1">
    <location>
        <begin position="123"/>
        <end position="207"/>
    </location>
</feature>
<dbReference type="AlphaFoldDB" id="A0AAN9XHV6"/>
<evidence type="ECO:0000313" key="3">
    <source>
        <dbReference type="Proteomes" id="UP001386955"/>
    </source>
</evidence>
<dbReference type="InterPro" id="IPR023342">
    <property type="entry name" value="APO_dom"/>
</dbReference>
<comment type="caution">
    <text evidence="2">The sequence shown here is derived from an EMBL/GenBank/DDBJ whole genome shotgun (WGS) entry which is preliminary data.</text>
</comment>
<keyword evidence="3" id="KW-1185">Reference proteome</keyword>
<gene>
    <name evidence="2" type="ORF">VNO78_21186</name>
</gene>
<accession>A0AAN9XHV6</accession>
<dbReference type="GO" id="GO:0003723">
    <property type="term" value="F:RNA binding"/>
    <property type="evidence" value="ECO:0007669"/>
    <property type="project" value="InterPro"/>
</dbReference>
<evidence type="ECO:0000259" key="1">
    <source>
        <dbReference type="PROSITE" id="PS51499"/>
    </source>
</evidence>
<name>A0AAN9XHV6_PSOTE</name>
<dbReference type="EMBL" id="JAYMYS010000005">
    <property type="protein sequence ID" value="KAK7392739.1"/>
    <property type="molecule type" value="Genomic_DNA"/>
</dbReference>
<sequence length="469" mass="53471">MLSRHVQTIGNLLKRVKQVHVAQLRCLNVHFCLWYSTVSTSIELPRKLNKSERKPVVKSFNELKREARVKKKERQKVHEIILKPPENGLLVEHLIPIAHEVYAARCEVLSSVSRLVNYTAIYKCSLCGEVHVGHPPHKIRTCDVRGSPSSKEHSWVNGGIEHVLPLVESFHLYDRIGRAVSHNEMLEVDRIPAIVELCIQAGFDIPEYPTRRRSSPVYCVAGRVIDFEKRFPKEISPGENIDAHGFWYKKKRLDVNINSMSMQSDNIQAIAVSGMKAWEKMRAGTSKLMEKYAVQTCGYCPEVQVGPKGHRVRNCQAFKHQMRDGQHAWQEATFNDLAPPVYVYHIRDQQPRKPLVNELKRYYGMLPAVVELFAQSGAPVEKNYASMMREDVVIPEMDEENLDCMEQITYMLLASTRGQKTRIPRRTAALLPAISDLQNSIAAVIAGIYLGGDEWMIVNFVSELFPCNC</sequence>
<protein>
    <recommendedName>
        <fullName evidence="1">APO domain-containing protein</fullName>
    </recommendedName>
</protein>
<dbReference type="PROSITE" id="PS51499">
    <property type="entry name" value="APO"/>
    <property type="match status" value="2"/>
</dbReference>
<proteinExistence type="predicted"/>
<feature type="domain" description="APO" evidence="1">
    <location>
        <begin position="296"/>
        <end position="382"/>
    </location>
</feature>
<dbReference type="Proteomes" id="UP001386955">
    <property type="component" value="Unassembled WGS sequence"/>
</dbReference>
<organism evidence="2 3">
    <name type="scientific">Psophocarpus tetragonolobus</name>
    <name type="common">Winged bean</name>
    <name type="synonym">Dolichos tetragonolobus</name>
    <dbReference type="NCBI Taxonomy" id="3891"/>
    <lineage>
        <taxon>Eukaryota</taxon>
        <taxon>Viridiplantae</taxon>
        <taxon>Streptophyta</taxon>
        <taxon>Embryophyta</taxon>
        <taxon>Tracheophyta</taxon>
        <taxon>Spermatophyta</taxon>
        <taxon>Magnoliopsida</taxon>
        <taxon>eudicotyledons</taxon>
        <taxon>Gunneridae</taxon>
        <taxon>Pentapetalae</taxon>
        <taxon>rosids</taxon>
        <taxon>fabids</taxon>
        <taxon>Fabales</taxon>
        <taxon>Fabaceae</taxon>
        <taxon>Papilionoideae</taxon>
        <taxon>50 kb inversion clade</taxon>
        <taxon>NPAAA clade</taxon>
        <taxon>indigoferoid/millettioid clade</taxon>
        <taxon>Phaseoleae</taxon>
        <taxon>Psophocarpus</taxon>
    </lineage>
</organism>
<evidence type="ECO:0000313" key="2">
    <source>
        <dbReference type="EMBL" id="KAK7392739.1"/>
    </source>
</evidence>
<dbReference type="PANTHER" id="PTHR10388">
    <property type="entry name" value="EUKARYOTIC TRANSLATION INITIATION FACTOR SUI1"/>
    <property type="match status" value="1"/>
</dbReference>
<dbReference type="Pfam" id="PF05634">
    <property type="entry name" value="APO_RNA-bind"/>
    <property type="match status" value="2"/>
</dbReference>